<name>A0A3M7S9T9_BRAPC</name>
<dbReference type="STRING" id="10195.A0A3M7S9T9"/>
<dbReference type="Proteomes" id="UP000276133">
    <property type="component" value="Unassembled WGS sequence"/>
</dbReference>
<accession>A0A3M7S9T9</accession>
<gene>
    <name evidence="4" type="ORF">BpHYR1_014186</name>
</gene>
<evidence type="ECO:0000313" key="4">
    <source>
        <dbReference type="EMBL" id="RNA32395.1"/>
    </source>
</evidence>
<evidence type="ECO:0000256" key="2">
    <source>
        <dbReference type="SAM" id="MobiDB-lite"/>
    </source>
</evidence>
<dbReference type="PANTHER" id="PTHR23159">
    <property type="entry name" value="CENTROSOMAL PROTEIN 2"/>
    <property type="match status" value="1"/>
</dbReference>
<feature type="compositionally biased region" description="Polar residues" evidence="2">
    <location>
        <begin position="1"/>
        <end position="10"/>
    </location>
</feature>
<dbReference type="InterPro" id="IPR022157">
    <property type="entry name" value="Dynactin"/>
</dbReference>
<dbReference type="OrthoDB" id="2130750at2759"/>
<feature type="region of interest" description="Disordered" evidence="2">
    <location>
        <begin position="1"/>
        <end position="168"/>
    </location>
</feature>
<comment type="caution">
    <text evidence="4">The sequence shown here is derived from an EMBL/GenBank/DDBJ whole genome shotgun (WGS) entry which is preliminary data.</text>
</comment>
<sequence>MSDSNSSQKSGIPGLKKPGTGIPSRLPTVSSSIRKSTSVTANIENPRSSTSSLASSSTSSIPQSKIPAVTKSTSKNEQKEAEDPNSSRSSLSSTSSTSIPNLSRISSGSTKNVSKPGIKEGEEKTKPEPKDKSSKLAVPSSVKKPEVKADTKADAKPDLKQEVVQETKCDSSNAEIVNLKKEIKDLSEKLETLKIKRAEDREKIRENDKLKLQYQQLQEYKIQAQEMISQLNKEMQQIKQENKNVKEEFVAYKEEMSSFESRIEELTVDKELAEARAEELEEQLDQVNSKFEETKLELDVLKGEIEINGPEGVNNLYQNEQLENYKLALYKLSDLHKQEKNNSNNLGKKNEELSQKLAKISRELEVYMDEKETMLAQINELNEQVTASLGSEQIIERLSERNLDLESRVNKLEEDIADLEAINEVNDQLQDNAREEERELRQNLDLAESRIRESERQIEQLKYNIADHEKTIVKFRELVKQLQSENESISKQLKTKLEEEQESMNNASNNSGSGQNFDFKHKYFENQIQSKTIENEVNAIELQSTKNHVSFLLSFMSDSFIKQSGNNEGIMSLVFFRRIASKCDLLLNYFKEKITKLNAEENGSKVNQIGQLSFFYNLSVYSSRLRLFCNKFDHILNNCDLKSFHNIGSMFFDFSLNEKHLDSIIDLVQKNQLDENISLDGLEKMCSIFQNIINNHLREENFDHHRFLEDTVRYAIFSTELMTLEIQKITSLAEAKDDSSEIYLLFKEIMCKNDELKASLKKAQRNLPNRDDQKKILTLPSDFLTDLDNLIENLSLVCQTFNQIYHLASNSKMFSSSDDFEPLVGKKLENFAYQACDKVYVKDDNGPYENLRNSLRLISQALMRTSSCVENADYETELSDEEFKIRKYQINSPIQKAAEQFKNTLIEAENIKLRLEEKEDEIKEIKKNLKLKVDELSEQKLRISIVEKKAETQLKELEEKNKKLGDEVEDLKSQSSKKEKEQSDAVESLQQQLATLDKERREMKDKLRKKSINESLMNLANLPNSESLYSFNQLGSNEANNMKSQSSRADSSVLAQEISVLKCQNRLLMKSLNEAKQAYVNRLLNDLPDKNYTADFGMVVKNTDEKHRNFVNLTKKTNDLLKDVYSSFASVKIGDLGSRTCGKIDQNKLEEKNIYMQMSRIEKKLTSLQKELNRSGEKDKIVNLKRNLVAEISVPNIDKKNSNKIIDLNVNLDELRQIMAKF</sequence>
<dbReference type="AlphaFoldDB" id="A0A3M7S9T9"/>
<feature type="compositionally biased region" description="Basic and acidic residues" evidence="2">
    <location>
        <begin position="143"/>
        <end position="168"/>
    </location>
</feature>
<feature type="domain" description="Dynein associated protein" evidence="3">
    <location>
        <begin position="482"/>
        <end position="767"/>
    </location>
</feature>
<evidence type="ECO:0000259" key="3">
    <source>
        <dbReference type="Pfam" id="PF12455"/>
    </source>
</evidence>
<feature type="compositionally biased region" description="Low complexity" evidence="2">
    <location>
        <begin position="84"/>
        <end position="104"/>
    </location>
</feature>
<reference evidence="4 5" key="1">
    <citation type="journal article" date="2018" name="Sci. Rep.">
        <title>Genomic signatures of local adaptation to the degree of environmental predictability in rotifers.</title>
        <authorList>
            <person name="Franch-Gras L."/>
            <person name="Hahn C."/>
            <person name="Garcia-Roger E.M."/>
            <person name="Carmona M.J."/>
            <person name="Serra M."/>
            <person name="Gomez A."/>
        </authorList>
    </citation>
    <scope>NUCLEOTIDE SEQUENCE [LARGE SCALE GENOMIC DNA]</scope>
    <source>
        <strain evidence="4">HYR1</strain>
    </source>
</reference>
<feature type="coiled-coil region" evidence="1">
    <location>
        <begin position="169"/>
        <end position="304"/>
    </location>
</feature>
<keyword evidence="1" id="KW-0175">Coiled coil</keyword>
<dbReference type="Pfam" id="PF12455">
    <property type="entry name" value="Dynactin"/>
    <property type="match status" value="1"/>
</dbReference>
<feature type="compositionally biased region" description="Basic and acidic residues" evidence="2">
    <location>
        <begin position="966"/>
        <end position="983"/>
    </location>
</feature>
<feature type="coiled-coil region" evidence="1">
    <location>
        <begin position="336"/>
        <end position="510"/>
    </location>
</feature>
<evidence type="ECO:0000313" key="5">
    <source>
        <dbReference type="Proteomes" id="UP000276133"/>
    </source>
</evidence>
<proteinExistence type="predicted"/>
<organism evidence="4 5">
    <name type="scientific">Brachionus plicatilis</name>
    <name type="common">Marine rotifer</name>
    <name type="synonym">Brachionus muelleri</name>
    <dbReference type="NCBI Taxonomy" id="10195"/>
    <lineage>
        <taxon>Eukaryota</taxon>
        <taxon>Metazoa</taxon>
        <taxon>Spiralia</taxon>
        <taxon>Gnathifera</taxon>
        <taxon>Rotifera</taxon>
        <taxon>Eurotatoria</taxon>
        <taxon>Monogononta</taxon>
        <taxon>Pseudotrocha</taxon>
        <taxon>Ploima</taxon>
        <taxon>Brachionidae</taxon>
        <taxon>Brachionus</taxon>
    </lineage>
</organism>
<feature type="compositionally biased region" description="Polar residues" evidence="2">
    <location>
        <begin position="27"/>
        <end position="47"/>
    </location>
</feature>
<evidence type="ECO:0000256" key="1">
    <source>
        <dbReference type="SAM" id="Coils"/>
    </source>
</evidence>
<protein>
    <submittedName>
        <fullName evidence="4">Dynactin subunit 1 isoform X4</fullName>
    </submittedName>
</protein>
<keyword evidence="5" id="KW-1185">Reference proteome</keyword>
<feature type="region of interest" description="Disordered" evidence="2">
    <location>
        <begin position="966"/>
        <end position="989"/>
    </location>
</feature>
<feature type="compositionally biased region" description="Basic and acidic residues" evidence="2">
    <location>
        <begin position="117"/>
        <end position="134"/>
    </location>
</feature>
<feature type="compositionally biased region" description="Low complexity" evidence="2">
    <location>
        <begin position="48"/>
        <end position="60"/>
    </location>
</feature>
<dbReference type="EMBL" id="REGN01001801">
    <property type="protein sequence ID" value="RNA32395.1"/>
    <property type="molecule type" value="Genomic_DNA"/>
</dbReference>
<dbReference type="PANTHER" id="PTHR23159:SF31">
    <property type="entry name" value="CENTROSOME-ASSOCIATED PROTEIN CEP250 ISOFORM X1"/>
    <property type="match status" value="1"/>
</dbReference>